<evidence type="ECO:0000313" key="4">
    <source>
        <dbReference type="Proteomes" id="UP001151760"/>
    </source>
</evidence>
<proteinExistence type="predicted"/>
<keyword evidence="4" id="KW-1185">Reference proteome</keyword>
<accession>A0ABQ5BLZ1</accession>
<dbReference type="PANTHER" id="PTHR13523:SF2">
    <property type="entry name" value="COILED-COIL-HELIX-COILED-COIL-HELIX DOMAIN CONTAINING 2, ISOFORM A-RELATED"/>
    <property type="match status" value="1"/>
</dbReference>
<dbReference type="Proteomes" id="UP001151760">
    <property type="component" value="Unassembled WGS sequence"/>
</dbReference>
<feature type="domain" description="CHCH" evidence="2">
    <location>
        <begin position="94"/>
        <end position="127"/>
    </location>
</feature>
<dbReference type="Pfam" id="PF06747">
    <property type="entry name" value="CHCH"/>
    <property type="match status" value="1"/>
</dbReference>
<comment type="caution">
    <text evidence="3">The sequence shown here is derived from an EMBL/GenBank/DDBJ whole genome shotgun (WGS) entry which is preliminary data.</text>
</comment>
<dbReference type="InterPro" id="IPR055304">
    <property type="entry name" value="CHCHD2/10-like"/>
</dbReference>
<reference evidence="3" key="1">
    <citation type="journal article" date="2022" name="Int. J. Mol. Sci.">
        <title>Draft Genome of Tanacetum Coccineum: Genomic Comparison of Closely Related Tanacetum-Family Plants.</title>
        <authorList>
            <person name="Yamashiro T."/>
            <person name="Shiraishi A."/>
            <person name="Nakayama K."/>
            <person name="Satake H."/>
        </authorList>
    </citation>
    <scope>NUCLEOTIDE SEQUENCE</scope>
</reference>
<protein>
    <submittedName>
        <fullName evidence="3">Coiled-coil-helix-coiled-coil-helix domain-containing protein 10, mitochondrial</fullName>
    </submittedName>
</protein>
<evidence type="ECO:0000259" key="2">
    <source>
        <dbReference type="Pfam" id="PF06747"/>
    </source>
</evidence>
<dbReference type="PANTHER" id="PTHR13523">
    <property type="entry name" value="COILED-COIL-HELIX-COILED-COIL-HELIX DOMAIN CONTAINING 2/NUR77"/>
    <property type="match status" value="1"/>
</dbReference>
<dbReference type="InterPro" id="IPR010625">
    <property type="entry name" value="CHCH"/>
</dbReference>
<name>A0ABQ5BLZ1_9ASTR</name>
<dbReference type="EMBL" id="BQNB010013346">
    <property type="protein sequence ID" value="GJT14827.1"/>
    <property type="molecule type" value="Genomic_DNA"/>
</dbReference>
<sequence length="138" mass="14899">MRTIQKVNGNVSVNLVSLVSECATTPEAPTMNEPRTQRLGVFVEGMLWATGFCIAHNTMKAITGPRVVKVDKVPTASPAAQATSARVGNTPDACVWQHKAFQDCINTYGGDINYCQFYMDMLSICRKSGSATSAFVGF</sequence>
<gene>
    <name evidence="3" type="ORF">Tco_0873533</name>
</gene>
<evidence type="ECO:0000313" key="3">
    <source>
        <dbReference type="EMBL" id="GJT14827.1"/>
    </source>
</evidence>
<keyword evidence="1" id="KW-1015">Disulfide bond</keyword>
<reference evidence="3" key="2">
    <citation type="submission" date="2022-01" db="EMBL/GenBank/DDBJ databases">
        <authorList>
            <person name="Yamashiro T."/>
            <person name="Shiraishi A."/>
            <person name="Satake H."/>
            <person name="Nakayama K."/>
        </authorList>
    </citation>
    <scope>NUCLEOTIDE SEQUENCE</scope>
</reference>
<evidence type="ECO:0000256" key="1">
    <source>
        <dbReference type="ARBA" id="ARBA00023157"/>
    </source>
</evidence>
<organism evidence="3 4">
    <name type="scientific">Tanacetum coccineum</name>
    <dbReference type="NCBI Taxonomy" id="301880"/>
    <lineage>
        <taxon>Eukaryota</taxon>
        <taxon>Viridiplantae</taxon>
        <taxon>Streptophyta</taxon>
        <taxon>Embryophyta</taxon>
        <taxon>Tracheophyta</taxon>
        <taxon>Spermatophyta</taxon>
        <taxon>Magnoliopsida</taxon>
        <taxon>eudicotyledons</taxon>
        <taxon>Gunneridae</taxon>
        <taxon>Pentapetalae</taxon>
        <taxon>asterids</taxon>
        <taxon>campanulids</taxon>
        <taxon>Asterales</taxon>
        <taxon>Asteraceae</taxon>
        <taxon>Asteroideae</taxon>
        <taxon>Anthemideae</taxon>
        <taxon>Anthemidinae</taxon>
        <taxon>Tanacetum</taxon>
    </lineage>
</organism>